<gene>
    <name evidence="4" type="ORF">KP509_15G017000</name>
</gene>
<dbReference type="InterPro" id="IPR042197">
    <property type="entry name" value="Apaf_helical"/>
</dbReference>
<dbReference type="InterPro" id="IPR002182">
    <property type="entry name" value="NB-ARC"/>
</dbReference>
<dbReference type="SMART" id="SM00255">
    <property type="entry name" value="TIR"/>
    <property type="match status" value="2"/>
</dbReference>
<evidence type="ECO:0000256" key="2">
    <source>
        <dbReference type="ARBA" id="ARBA00022614"/>
    </source>
</evidence>
<dbReference type="InterPro" id="IPR027417">
    <property type="entry name" value="P-loop_NTPase"/>
</dbReference>
<evidence type="ECO:0000313" key="5">
    <source>
        <dbReference type="Proteomes" id="UP000825935"/>
    </source>
</evidence>
<feature type="domain" description="TIR" evidence="3">
    <location>
        <begin position="8"/>
        <end position="158"/>
    </location>
</feature>
<dbReference type="Pfam" id="PF23282">
    <property type="entry name" value="WHD_ROQ1"/>
    <property type="match status" value="1"/>
</dbReference>
<dbReference type="OMA" id="FGHESKL"/>
<proteinExistence type="predicted"/>
<accession>A0A8T2T290</accession>
<keyword evidence="1" id="KW-0150">Chloroplast</keyword>
<dbReference type="InterPro" id="IPR032675">
    <property type="entry name" value="LRR_dom_sf"/>
</dbReference>
<dbReference type="Pfam" id="PF01582">
    <property type="entry name" value="TIR"/>
    <property type="match status" value="2"/>
</dbReference>
<organism evidence="4 5">
    <name type="scientific">Ceratopteris richardii</name>
    <name type="common">Triangle waterfern</name>
    <dbReference type="NCBI Taxonomy" id="49495"/>
    <lineage>
        <taxon>Eukaryota</taxon>
        <taxon>Viridiplantae</taxon>
        <taxon>Streptophyta</taxon>
        <taxon>Embryophyta</taxon>
        <taxon>Tracheophyta</taxon>
        <taxon>Polypodiopsida</taxon>
        <taxon>Polypodiidae</taxon>
        <taxon>Polypodiales</taxon>
        <taxon>Pteridineae</taxon>
        <taxon>Pteridaceae</taxon>
        <taxon>Parkerioideae</taxon>
        <taxon>Ceratopteris</taxon>
    </lineage>
</organism>
<protein>
    <recommendedName>
        <fullName evidence="3">TIR domain-containing protein</fullName>
    </recommendedName>
</protein>
<dbReference type="Gene3D" id="1.10.8.430">
    <property type="entry name" value="Helical domain of apoptotic protease-activating factors"/>
    <property type="match status" value="1"/>
</dbReference>
<dbReference type="PRINTS" id="PR00364">
    <property type="entry name" value="DISEASERSIST"/>
</dbReference>
<dbReference type="Gene3D" id="3.40.50.10140">
    <property type="entry name" value="Toll/interleukin-1 receptor homology (TIR) domain"/>
    <property type="match status" value="2"/>
</dbReference>
<keyword evidence="5" id="KW-1185">Reference proteome</keyword>
<name>A0A8T2T290_CERRI</name>
<dbReference type="Gene3D" id="3.80.10.10">
    <property type="entry name" value="Ribonuclease Inhibitor"/>
    <property type="match status" value="1"/>
</dbReference>
<evidence type="ECO:0000259" key="3">
    <source>
        <dbReference type="PROSITE" id="PS50104"/>
    </source>
</evidence>
<dbReference type="SUPFAM" id="SSF52058">
    <property type="entry name" value="L domain-like"/>
    <property type="match status" value="1"/>
</dbReference>
<reference evidence="4" key="1">
    <citation type="submission" date="2021-08" db="EMBL/GenBank/DDBJ databases">
        <title>WGS assembly of Ceratopteris richardii.</title>
        <authorList>
            <person name="Marchant D.B."/>
            <person name="Chen G."/>
            <person name="Jenkins J."/>
            <person name="Shu S."/>
            <person name="Leebens-Mack J."/>
            <person name="Grimwood J."/>
            <person name="Schmutz J."/>
            <person name="Soltis P."/>
            <person name="Soltis D."/>
            <person name="Chen Z.-H."/>
        </authorList>
    </citation>
    <scope>NUCLEOTIDE SEQUENCE</scope>
    <source>
        <strain evidence="4">Whitten #5841</strain>
        <tissue evidence="4">Leaf</tissue>
    </source>
</reference>
<keyword evidence="2" id="KW-0433">Leucine-rich repeat</keyword>
<feature type="domain" description="TIR" evidence="3">
    <location>
        <begin position="170"/>
        <end position="307"/>
    </location>
</feature>
<evidence type="ECO:0000313" key="4">
    <source>
        <dbReference type="EMBL" id="KAH7404234.1"/>
    </source>
</evidence>
<dbReference type="EMBL" id="CM035420">
    <property type="protein sequence ID" value="KAH7404234.1"/>
    <property type="molecule type" value="Genomic_DNA"/>
</dbReference>
<dbReference type="PANTHER" id="PTHR11017:SF385">
    <property type="entry name" value="DISEASE RESISTANCE PROTEIN (TIR-NBS-LRR CLASS)-RELATED"/>
    <property type="match status" value="1"/>
</dbReference>
<evidence type="ECO:0000256" key="1">
    <source>
        <dbReference type="ARBA" id="ARBA00022528"/>
    </source>
</evidence>
<dbReference type="PANTHER" id="PTHR11017">
    <property type="entry name" value="LEUCINE-RICH REPEAT-CONTAINING PROTEIN"/>
    <property type="match status" value="1"/>
</dbReference>
<dbReference type="SUPFAM" id="SSF52200">
    <property type="entry name" value="Toll/Interleukin receptor TIR domain"/>
    <property type="match status" value="2"/>
</dbReference>
<dbReference type="InterPro" id="IPR058192">
    <property type="entry name" value="WHD_ROQ1-like"/>
</dbReference>
<sequence>MDHHTMILDHDVVICYEGEGTKLGVVKALNGLFNKREIRCFIHSEMPITEALRNSRVCIIVLCPDFAKSALRLNNVVEVMNSQTYRLVLPVFYDVEPCVVRYTTPCSAYDLTKVKHSSDADRKRWSEALKKLSMNYGYQYRRENRPLWGFLNDIVEQVKAFLNENITSSIPTDVFLCHRGPDTKDDVVSLVAGLLEEKKIAFFVDFQMERGSEVWSALCKAILNAIVHIIFFSPDFPGSPWCVKELIQIMKTHDSTCSSHFANRKLLPVYYNVKPDDVLEQPTDSAYNPARLKRLSSEDVRHWTECLSKLKKLVYNNETTGMRDATNEIVGDSEGLWEFVVQIVEKVEALLEEVKSSNHDMKVHDSESSSSLMNEGHISIVCYCRVDTAHQMFIDRVLNTFKMLGLEICWKERAASASLQTIDYAETHYGSNEPHCENGGTSNTFSNFVEISFEQPIGQLEKLEYKVNVDDKVEYKVMVDEVLELLSKENKMIKEVIYFPIDRLQRQDEIEACIIDCWSRSNDSLQCVGLLGEEGVGKTTVAKLIYERIHQHFEHSCFCSRITTNVYSNSFNLVALQKQILEDLILGDKKQQHVKNTEEGGEALKNKLKDINALIVLNDVGTLDHLKALSFPLCGALGPKSIVLITSSKPDILVTVQSRKIVKIERLDKDSSRRLFYHHAFMKGESPVELKELAEEVIDACEGRPLLLKTIGADLYHNSSVSYWNERLCLLKRYTNNTFEKLKISLEGLDSKQKNAFLDICCFLIGEKEEVAYSVLEGSDGIDRAQLNELKSRCLISTHGVGEEKRITMHDRLRDMGRHIIRENEKNRAWDEETIKEILEDKRAILELRVLSAQIEVFCETKISQCTVFDKVRILEVKADTPCWVVDDSRDFMGKVCCDELRLLRWRGASFGHLPSGLCSEKLRVLDLSHSNIKEMPTSLRNLVILELQSCSKFERFTAPFDTSMPSLRRLNLFKCKSLTGLDPSIQKLNNLTYLDVGLCGRIRIPDEVKKLYSLQGLSFLPKNIRILNLSSCSNLKSMDDVSPLENLEELDISCCTNLTHLSTMHSLRKLDLNACNALEGLDSCFKDFSSLQELNLSNCTSLKTLSCLPSCLQKLNLRECTELETVSFDALKNLRILNITSPLLNRLPKEIKSLHSLSIVTNNTRL</sequence>
<comment type="caution">
    <text evidence="4">The sequence shown here is derived from an EMBL/GenBank/DDBJ whole genome shotgun (WGS) entry which is preliminary data.</text>
</comment>
<dbReference type="GO" id="GO:0006952">
    <property type="term" value="P:defense response"/>
    <property type="evidence" value="ECO:0007669"/>
    <property type="project" value="InterPro"/>
</dbReference>
<dbReference type="InterPro" id="IPR044974">
    <property type="entry name" value="Disease_R_plants"/>
</dbReference>
<dbReference type="InterPro" id="IPR006553">
    <property type="entry name" value="Leu-rich_rpt_Cys-con_subtyp"/>
</dbReference>
<dbReference type="PROSITE" id="PS50104">
    <property type="entry name" value="TIR"/>
    <property type="match status" value="2"/>
</dbReference>
<dbReference type="InterPro" id="IPR000157">
    <property type="entry name" value="TIR_dom"/>
</dbReference>
<dbReference type="Proteomes" id="UP000825935">
    <property type="component" value="Chromosome 15"/>
</dbReference>
<keyword evidence="1" id="KW-0934">Plastid</keyword>
<dbReference type="Pfam" id="PF00931">
    <property type="entry name" value="NB-ARC"/>
    <property type="match status" value="1"/>
</dbReference>
<dbReference type="GO" id="GO:0007165">
    <property type="term" value="P:signal transduction"/>
    <property type="evidence" value="ECO:0007669"/>
    <property type="project" value="InterPro"/>
</dbReference>
<dbReference type="SUPFAM" id="SSF52540">
    <property type="entry name" value="P-loop containing nucleoside triphosphate hydrolases"/>
    <property type="match status" value="1"/>
</dbReference>
<dbReference type="SMART" id="SM00367">
    <property type="entry name" value="LRR_CC"/>
    <property type="match status" value="4"/>
</dbReference>
<dbReference type="AlphaFoldDB" id="A0A8T2T290"/>
<dbReference type="InterPro" id="IPR035897">
    <property type="entry name" value="Toll_tir_struct_dom_sf"/>
</dbReference>
<dbReference type="OrthoDB" id="660555at2759"/>
<dbReference type="Gene3D" id="3.40.50.300">
    <property type="entry name" value="P-loop containing nucleotide triphosphate hydrolases"/>
    <property type="match status" value="1"/>
</dbReference>
<dbReference type="GO" id="GO:0043531">
    <property type="term" value="F:ADP binding"/>
    <property type="evidence" value="ECO:0007669"/>
    <property type="project" value="InterPro"/>
</dbReference>